<dbReference type="Pfam" id="PF01048">
    <property type="entry name" value="PNP_UDP_1"/>
    <property type="match status" value="1"/>
</dbReference>
<dbReference type="PANTHER" id="PTHR46082">
    <property type="entry name" value="ATP/GTP-BINDING PROTEIN-RELATED"/>
    <property type="match status" value="1"/>
</dbReference>
<dbReference type="GeneID" id="4585243"/>
<dbReference type="OrthoDB" id="1658288at2759"/>
<sequence length="1035" mass="116464">MSCQTKLEDCTVVWLCPLEVELRAAIAMLDRVCEDIPLRARGQDVIYTVGEIGPHKVAVVGYYQEQGLAVSGSMVAEVKRDLPNLQFGLLVGVAGGIPSSTRDIQLGDVAVAVPEGDRPGVVGYDLGKAGEDDRFELKHWQSATHPLLRSVINITRARNEFGFWRHLRIVDDLAEFQRPDGRPANPKVHYGTILSGNSVIKSKARRDYLKDRYGGIAVEMEAAGMMSRLPVAVIRGISDFADCDKNDGWQPYAAITAAAYAKELLVRLPGESKENCLSNNVRGSPIPTPFSDKDIRLAQALPEKWAFMGREDEMAFLREELGFSTQPPLQRCVVGLWGLTGIGKSQLAARFVNQQRSKHPEREIFWISGESREAFEHSVISMLRVGGHCHGLETTPDSTTSAKQSQQDRIALVNSFFAELNRAEDARWLLVIDAVNSNPYPNSSDTSSANIHSYVGRLKRGYVLLTSRRRDIVERYHPNRELKGLSDEDAIALLRTQVDPRLVEGEGKPLPPVSATPASPGMRERVGLLKGLPLALRLAASVISRYRYTVKDYLEAWRSRGADGEFLDVDETLSRSMELSFEELEMTDPMAAKILTLFGFLHHRDLWYDLCLGASDDKYYPAWLRELAVQKRQFREFYPLLADLSFIELRCSANGRQLWETHPAIQVVARQRAISNGQEQLYIRCAISLVVSHIPRSYEEGFWETMRRLEPHADLCWSYITQGKWGPGTNLTELESLARLFRHVGRYERAALIYRMIENGVNSLPQIRTVDTNEFLADVLTNLGLVYTAQQKFELALRAFEESLALKRGMGGPTPDESMSIMYNKAVVFMMTERLEEAERLLRDAAAHFAPPETEHILMRKERNHLYIRILKDIGEVLLRKGSVEAAMDLFRNVFDSQRDGLGDFHPTLVSLKLNLGRAHTKLGQFTAARTLLAEVIAIYTEWWGRRHPETMRAIDELAWALMEEGRHKQGDNIPAMSEMRKAGELWEEVLSFYKGIYGDGSDMAGRIKSNLLCLGNIDSGNPEMNGGYVPIPNL</sequence>
<dbReference type="RefSeq" id="XP_001258983.1">
    <property type="nucleotide sequence ID" value="XM_001258982.1"/>
</dbReference>
<dbReference type="SUPFAM" id="SSF53167">
    <property type="entry name" value="Purine and uridine phosphorylases"/>
    <property type="match status" value="1"/>
</dbReference>
<dbReference type="InterPro" id="IPR027417">
    <property type="entry name" value="P-loop_NTPase"/>
</dbReference>
<protein>
    <submittedName>
        <fullName evidence="3">Tetratricopeptide repeat domain protein</fullName>
    </submittedName>
</protein>
<reference evidence="4" key="1">
    <citation type="journal article" date="2008" name="PLoS Genet.">
        <title>Genomic islands in the pathogenic filamentous fungus Aspergillus fumigatus.</title>
        <authorList>
            <person name="Fedorova N.D."/>
            <person name="Khaldi N."/>
            <person name="Joardar V.S."/>
            <person name="Maiti R."/>
            <person name="Amedeo P."/>
            <person name="Anderson M.J."/>
            <person name="Crabtree J."/>
            <person name="Silva J.C."/>
            <person name="Badger J.H."/>
            <person name="Albarraq A."/>
            <person name="Angiuoli S."/>
            <person name="Bussey H."/>
            <person name="Bowyer P."/>
            <person name="Cotty P.J."/>
            <person name="Dyer P.S."/>
            <person name="Egan A."/>
            <person name="Galens K."/>
            <person name="Fraser-Liggett C.M."/>
            <person name="Haas B.J."/>
            <person name="Inman J.M."/>
            <person name="Kent R."/>
            <person name="Lemieux S."/>
            <person name="Malavazi I."/>
            <person name="Orvis J."/>
            <person name="Roemer T."/>
            <person name="Ronning C.M."/>
            <person name="Sundaram J.P."/>
            <person name="Sutton G."/>
            <person name="Turner G."/>
            <person name="Venter J.C."/>
            <person name="White O.R."/>
            <person name="Whitty B.R."/>
            <person name="Youngman P."/>
            <person name="Wolfe K.H."/>
            <person name="Goldman G.H."/>
            <person name="Wortman J.R."/>
            <person name="Jiang B."/>
            <person name="Denning D.W."/>
            <person name="Nierman W.C."/>
        </authorList>
    </citation>
    <scope>NUCLEOTIDE SEQUENCE [LARGE SCALE GENOMIC DNA]</scope>
    <source>
        <strain evidence="4">ATCC 1020 / DSM 3700 / CBS 544.65 / FGSC A1164 / JCM 1740 / NRRL 181 / WB 181</strain>
    </source>
</reference>
<gene>
    <name evidence="3" type="ORF">NFIA_004420</name>
</gene>
<evidence type="ECO:0000313" key="4">
    <source>
        <dbReference type="Proteomes" id="UP000006702"/>
    </source>
</evidence>
<organism evidence="3 4">
    <name type="scientific">Neosartorya fischeri (strain ATCC 1020 / DSM 3700 / CBS 544.65 / FGSC A1164 / JCM 1740 / NRRL 181 / WB 181)</name>
    <name type="common">Aspergillus fischerianus</name>
    <dbReference type="NCBI Taxonomy" id="331117"/>
    <lineage>
        <taxon>Eukaryota</taxon>
        <taxon>Fungi</taxon>
        <taxon>Dikarya</taxon>
        <taxon>Ascomycota</taxon>
        <taxon>Pezizomycotina</taxon>
        <taxon>Eurotiomycetes</taxon>
        <taxon>Eurotiomycetidae</taxon>
        <taxon>Eurotiales</taxon>
        <taxon>Aspergillaceae</taxon>
        <taxon>Aspergillus</taxon>
        <taxon>Aspergillus subgen. Fumigati</taxon>
    </lineage>
</organism>
<dbReference type="InterPro" id="IPR035994">
    <property type="entry name" value="Nucleoside_phosphorylase_sf"/>
</dbReference>
<dbReference type="InterPro" id="IPR053137">
    <property type="entry name" value="NLR-like"/>
</dbReference>
<dbReference type="GO" id="GO:0009116">
    <property type="term" value="P:nucleoside metabolic process"/>
    <property type="evidence" value="ECO:0007669"/>
    <property type="project" value="InterPro"/>
</dbReference>
<dbReference type="HOGENOM" id="CLU_000288_125_3_1"/>
<evidence type="ECO:0000259" key="2">
    <source>
        <dbReference type="Pfam" id="PF01048"/>
    </source>
</evidence>
<evidence type="ECO:0000256" key="1">
    <source>
        <dbReference type="PROSITE-ProRule" id="PRU00339"/>
    </source>
</evidence>
<dbReference type="SMART" id="SM00028">
    <property type="entry name" value="TPR"/>
    <property type="match status" value="4"/>
</dbReference>
<evidence type="ECO:0000313" key="3">
    <source>
        <dbReference type="EMBL" id="EAW17086.1"/>
    </source>
</evidence>
<dbReference type="Gene3D" id="1.25.40.10">
    <property type="entry name" value="Tetratricopeptide repeat domain"/>
    <property type="match status" value="2"/>
</dbReference>
<dbReference type="PRINTS" id="PR00364">
    <property type="entry name" value="DISEASERSIST"/>
</dbReference>
<accession>A1DK47</accession>
<dbReference type="Gene3D" id="3.40.50.300">
    <property type="entry name" value="P-loop containing nucleotide triphosphate hydrolases"/>
    <property type="match status" value="1"/>
</dbReference>
<keyword evidence="4" id="KW-1185">Reference proteome</keyword>
<keyword evidence="1" id="KW-0802">TPR repeat</keyword>
<dbReference type="InterPro" id="IPR000845">
    <property type="entry name" value="Nucleoside_phosphorylase_d"/>
</dbReference>
<dbReference type="Gene3D" id="3.40.50.1580">
    <property type="entry name" value="Nucleoside phosphorylase domain"/>
    <property type="match status" value="1"/>
</dbReference>
<dbReference type="EMBL" id="DS027697">
    <property type="protein sequence ID" value="EAW17086.1"/>
    <property type="molecule type" value="Genomic_DNA"/>
</dbReference>
<dbReference type="GO" id="GO:0003824">
    <property type="term" value="F:catalytic activity"/>
    <property type="evidence" value="ECO:0007669"/>
    <property type="project" value="InterPro"/>
</dbReference>
<dbReference type="SUPFAM" id="SSF52540">
    <property type="entry name" value="P-loop containing nucleoside triphosphate hydrolases"/>
    <property type="match status" value="1"/>
</dbReference>
<dbReference type="KEGG" id="nfi:NFIA_004420"/>
<dbReference type="VEuPathDB" id="FungiDB:NFIA_004420"/>
<dbReference type="AlphaFoldDB" id="A1DK47"/>
<dbReference type="PROSITE" id="PS50005">
    <property type="entry name" value="TPR"/>
    <property type="match status" value="1"/>
</dbReference>
<dbReference type="OMA" id="IFWISGE"/>
<dbReference type="InterPro" id="IPR011990">
    <property type="entry name" value="TPR-like_helical_dom_sf"/>
</dbReference>
<name>A1DK47_NEOFI</name>
<dbReference type="Pfam" id="PF13424">
    <property type="entry name" value="TPR_12"/>
    <property type="match status" value="2"/>
</dbReference>
<dbReference type="eggNOG" id="ENOG502SIQ5">
    <property type="taxonomic scope" value="Eukaryota"/>
</dbReference>
<dbReference type="GO" id="GO:0043531">
    <property type="term" value="F:ADP binding"/>
    <property type="evidence" value="ECO:0007669"/>
    <property type="project" value="InterPro"/>
</dbReference>
<proteinExistence type="predicted"/>
<dbReference type="Proteomes" id="UP000006702">
    <property type="component" value="Unassembled WGS sequence"/>
</dbReference>
<dbReference type="PANTHER" id="PTHR46082:SF11">
    <property type="entry name" value="AAA+ ATPASE DOMAIN-CONTAINING PROTEIN-RELATED"/>
    <property type="match status" value="1"/>
</dbReference>
<dbReference type="InterPro" id="IPR019734">
    <property type="entry name" value="TPR_rpt"/>
</dbReference>
<feature type="domain" description="Nucleoside phosphorylase" evidence="2">
    <location>
        <begin position="89"/>
        <end position="249"/>
    </location>
</feature>
<dbReference type="SUPFAM" id="SSF48452">
    <property type="entry name" value="TPR-like"/>
    <property type="match status" value="1"/>
</dbReference>
<feature type="repeat" description="TPR" evidence="1">
    <location>
        <begin position="777"/>
        <end position="810"/>
    </location>
</feature>